<proteinExistence type="predicted"/>
<evidence type="ECO:0000313" key="2">
    <source>
        <dbReference type="Proteomes" id="UP000887458"/>
    </source>
</evidence>
<accession>A0ABQ8J3E7</accession>
<name>A0ABQ8J3E7_DERPT</name>
<sequence>MHTQPNQPNHIKCLMFCVNIYGETTKRVTTTKLSLLLDYKSRDLFHHVHHFRHLNQSAIQTKQFNVVDDKHDDDDWTLINRIWM</sequence>
<reference evidence="1 2" key="1">
    <citation type="journal article" date="2018" name="J. Allergy Clin. Immunol.">
        <title>High-quality assembly of Dermatophagoides pteronyssinus genome and transcriptome reveals a wide range of novel allergens.</title>
        <authorList>
            <person name="Liu X.Y."/>
            <person name="Yang K.Y."/>
            <person name="Wang M.Q."/>
            <person name="Kwok J.S."/>
            <person name="Zeng X."/>
            <person name="Yang Z."/>
            <person name="Xiao X.J."/>
            <person name="Lau C.P."/>
            <person name="Li Y."/>
            <person name="Huang Z.M."/>
            <person name="Ba J.G."/>
            <person name="Yim A.K."/>
            <person name="Ouyang C.Y."/>
            <person name="Ngai S.M."/>
            <person name="Chan T.F."/>
            <person name="Leung E.L."/>
            <person name="Liu L."/>
            <person name="Liu Z.G."/>
            <person name="Tsui S.K."/>
        </authorList>
    </citation>
    <scope>NUCLEOTIDE SEQUENCE [LARGE SCALE GENOMIC DNA]</scope>
    <source>
        <strain evidence="1">Derp</strain>
    </source>
</reference>
<keyword evidence="2" id="KW-1185">Reference proteome</keyword>
<protein>
    <submittedName>
        <fullName evidence="1">Uncharacterized protein</fullName>
    </submittedName>
</protein>
<comment type="caution">
    <text evidence="1">The sequence shown here is derived from an EMBL/GenBank/DDBJ whole genome shotgun (WGS) entry which is preliminary data.</text>
</comment>
<reference evidence="1 2" key="2">
    <citation type="journal article" date="2022" name="Mol. Biol. Evol.">
        <title>Comparative Genomics Reveals Insights into the Divergent Evolution of Astigmatic Mites and Household Pest Adaptations.</title>
        <authorList>
            <person name="Xiong Q."/>
            <person name="Wan A.T."/>
            <person name="Liu X."/>
            <person name="Fung C.S."/>
            <person name="Xiao X."/>
            <person name="Malainual N."/>
            <person name="Hou J."/>
            <person name="Wang L."/>
            <person name="Wang M."/>
            <person name="Yang K.Y."/>
            <person name="Cui Y."/>
            <person name="Leung E.L."/>
            <person name="Nong W."/>
            <person name="Shin S.K."/>
            <person name="Au S.W."/>
            <person name="Jeong K.Y."/>
            <person name="Chew F.T."/>
            <person name="Hui J.H."/>
            <person name="Leung T.F."/>
            <person name="Tungtrongchitr A."/>
            <person name="Zhong N."/>
            <person name="Liu Z."/>
            <person name="Tsui S.K."/>
        </authorList>
    </citation>
    <scope>NUCLEOTIDE SEQUENCE [LARGE SCALE GENOMIC DNA]</scope>
    <source>
        <strain evidence="1">Derp</strain>
    </source>
</reference>
<dbReference type="EMBL" id="NJHN03000082">
    <property type="protein sequence ID" value="KAH9417054.1"/>
    <property type="molecule type" value="Genomic_DNA"/>
</dbReference>
<evidence type="ECO:0000313" key="1">
    <source>
        <dbReference type="EMBL" id="KAH9417054.1"/>
    </source>
</evidence>
<dbReference type="Proteomes" id="UP000887458">
    <property type="component" value="Unassembled WGS sequence"/>
</dbReference>
<organism evidence="1 2">
    <name type="scientific">Dermatophagoides pteronyssinus</name>
    <name type="common">European house dust mite</name>
    <dbReference type="NCBI Taxonomy" id="6956"/>
    <lineage>
        <taxon>Eukaryota</taxon>
        <taxon>Metazoa</taxon>
        <taxon>Ecdysozoa</taxon>
        <taxon>Arthropoda</taxon>
        <taxon>Chelicerata</taxon>
        <taxon>Arachnida</taxon>
        <taxon>Acari</taxon>
        <taxon>Acariformes</taxon>
        <taxon>Sarcoptiformes</taxon>
        <taxon>Astigmata</taxon>
        <taxon>Psoroptidia</taxon>
        <taxon>Analgoidea</taxon>
        <taxon>Pyroglyphidae</taxon>
        <taxon>Dermatophagoidinae</taxon>
        <taxon>Dermatophagoides</taxon>
    </lineage>
</organism>
<gene>
    <name evidence="1" type="ORF">DERP_013168</name>
</gene>